<accession>A0ABP9XLE1</accession>
<evidence type="ECO:0000313" key="1">
    <source>
        <dbReference type="EMBL" id="GAA5795624.1"/>
    </source>
</evidence>
<protein>
    <submittedName>
        <fullName evidence="1">Uncharacterized protein</fullName>
    </submittedName>
</protein>
<name>A0ABP9XLE1_9FUNG</name>
<organism evidence="1 2">
    <name type="scientific">Helicostylum pulchrum</name>
    <dbReference type="NCBI Taxonomy" id="562976"/>
    <lineage>
        <taxon>Eukaryota</taxon>
        <taxon>Fungi</taxon>
        <taxon>Fungi incertae sedis</taxon>
        <taxon>Mucoromycota</taxon>
        <taxon>Mucoromycotina</taxon>
        <taxon>Mucoromycetes</taxon>
        <taxon>Mucorales</taxon>
        <taxon>Mucorineae</taxon>
        <taxon>Mucoraceae</taxon>
        <taxon>Helicostylum</taxon>
    </lineage>
</organism>
<reference evidence="1 2" key="1">
    <citation type="submission" date="2024-04" db="EMBL/GenBank/DDBJ databases">
        <title>genome sequences of Mucor flavus KT1a and Helicostylum pulchrum KT1b strains isolation_sourced from the surface of a dry-aged beef.</title>
        <authorList>
            <person name="Toyotome T."/>
            <person name="Hosono M."/>
            <person name="Torimaru M."/>
            <person name="Fukuda K."/>
            <person name="Mikami N."/>
        </authorList>
    </citation>
    <scope>NUCLEOTIDE SEQUENCE [LARGE SCALE GENOMIC DNA]</scope>
    <source>
        <strain evidence="1 2">KT1b</strain>
    </source>
</reference>
<evidence type="ECO:0000313" key="2">
    <source>
        <dbReference type="Proteomes" id="UP001476247"/>
    </source>
</evidence>
<keyword evidence="2" id="KW-1185">Reference proteome</keyword>
<comment type="caution">
    <text evidence="1">The sequence shown here is derived from an EMBL/GenBank/DDBJ whole genome shotgun (WGS) entry which is preliminary data.</text>
</comment>
<gene>
    <name evidence="1" type="ORF">HPULCUR_000986</name>
</gene>
<dbReference type="EMBL" id="BAABUJ010000005">
    <property type="protein sequence ID" value="GAA5795624.1"/>
    <property type="molecule type" value="Genomic_DNA"/>
</dbReference>
<dbReference type="Proteomes" id="UP001476247">
    <property type="component" value="Unassembled WGS sequence"/>
</dbReference>
<proteinExistence type="predicted"/>
<sequence length="75" mass="9135">MKLFLVRNNRVLGLMKKEAPRITQSTRKFRLYHKLAVKQKWLYKSTKLVRKDFHTTVPLDVYRYSTKTNMAYERV</sequence>